<dbReference type="Pfam" id="PF00293">
    <property type="entry name" value="NUDIX"/>
    <property type="match status" value="1"/>
</dbReference>
<evidence type="ECO:0000313" key="3">
    <source>
        <dbReference type="Proteomes" id="UP000622797"/>
    </source>
</evidence>
<dbReference type="InterPro" id="IPR015797">
    <property type="entry name" value="NUDIX_hydrolase-like_dom_sf"/>
</dbReference>
<dbReference type="PANTHER" id="PTHR43736">
    <property type="entry name" value="ADP-RIBOSE PYROPHOSPHATASE"/>
    <property type="match status" value="1"/>
</dbReference>
<feature type="domain" description="Nudix hydrolase" evidence="1">
    <location>
        <begin position="40"/>
        <end position="179"/>
    </location>
</feature>
<sequence>MTEQQPTEVTPPEFKFTFDESVLEWNVNHREWLKTHDKTWDSLATGAIVFDADDRILLLQRAPDDSMPNKWEVPGGACDDTDPTVLYGCARELWEEAGLELRHIRHVVPDGLNGQPGAVFTNRTGKRFFCKFSFEVEVVQGQEVKLDPKEHQDFVWATEEEVRGQVIGERKIPLTNFLMVNLIEKAFAMRKSAKGENGKTLEGGQA</sequence>
<dbReference type="PROSITE" id="PS51462">
    <property type="entry name" value="NUDIX"/>
    <property type="match status" value="1"/>
</dbReference>
<dbReference type="OrthoDB" id="276276at2759"/>
<dbReference type="Gene3D" id="3.90.79.10">
    <property type="entry name" value="Nucleoside Triphosphate Pyrophosphohydrolase"/>
    <property type="match status" value="1"/>
</dbReference>
<name>A0A8H4TAB7_9HYPO</name>
<dbReference type="CDD" id="cd02883">
    <property type="entry name" value="NUDIX_Hydrolase"/>
    <property type="match status" value="1"/>
</dbReference>
<dbReference type="AlphaFoldDB" id="A0A8H4TAB7"/>
<dbReference type="EMBL" id="JABEXW010000817">
    <property type="protein sequence ID" value="KAF4954300.1"/>
    <property type="molecule type" value="Genomic_DNA"/>
</dbReference>
<reference evidence="2" key="2">
    <citation type="submission" date="2020-05" db="EMBL/GenBank/DDBJ databases">
        <authorList>
            <person name="Kim H.-S."/>
            <person name="Proctor R.H."/>
            <person name="Brown D.W."/>
        </authorList>
    </citation>
    <scope>NUCLEOTIDE SEQUENCE</scope>
    <source>
        <strain evidence="2">NRRL 20472</strain>
    </source>
</reference>
<dbReference type="Proteomes" id="UP000622797">
    <property type="component" value="Unassembled WGS sequence"/>
</dbReference>
<evidence type="ECO:0000259" key="1">
    <source>
        <dbReference type="PROSITE" id="PS51462"/>
    </source>
</evidence>
<accession>A0A8H4TAB7</accession>
<keyword evidence="3" id="KW-1185">Reference proteome</keyword>
<dbReference type="PANTHER" id="PTHR43736:SF1">
    <property type="entry name" value="DIHYDRONEOPTERIN TRIPHOSPHATE DIPHOSPHATASE"/>
    <property type="match status" value="1"/>
</dbReference>
<dbReference type="SUPFAM" id="SSF55811">
    <property type="entry name" value="Nudix"/>
    <property type="match status" value="1"/>
</dbReference>
<gene>
    <name evidence="2" type="ORF">FSARC_12164</name>
</gene>
<organism evidence="2 3">
    <name type="scientific">Fusarium sarcochroum</name>
    <dbReference type="NCBI Taxonomy" id="1208366"/>
    <lineage>
        <taxon>Eukaryota</taxon>
        <taxon>Fungi</taxon>
        <taxon>Dikarya</taxon>
        <taxon>Ascomycota</taxon>
        <taxon>Pezizomycotina</taxon>
        <taxon>Sordariomycetes</taxon>
        <taxon>Hypocreomycetidae</taxon>
        <taxon>Hypocreales</taxon>
        <taxon>Nectriaceae</taxon>
        <taxon>Fusarium</taxon>
        <taxon>Fusarium lateritium species complex</taxon>
    </lineage>
</organism>
<proteinExistence type="predicted"/>
<dbReference type="InterPro" id="IPR000086">
    <property type="entry name" value="NUDIX_hydrolase_dom"/>
</dbReference>
<comment type="caution">
    <text evidence="2">The sequence shown here is derived from an EMBL/GenBank/DDBJ whole genome shotgun (WGS) entry which is preliminary data.</text>
</comment>
<reference evidence="2" key="1">
    <citation type="journal article" date="2020" name="BMC Genomics">
        <title>Correction to: Identification and distribution of gene clusters required for synthesis of sphingolipid metabolism inhibitors in diverse species of the filamentous fungus Fusarium.</title>
        <authorList>
            <person name="Kim H.S."/>
            <person name="Lohmar J.M."/>
            <person name="Busman M."/>
            <person name="Brown D.W."/>
            <person name="Naumann T.A."/>
            <person name="Divon H.H."/>
            <person name="Lysoe E."/>
            <person name="Uhlig S."/>
            <person name="Proctor R.H."/>
        </authorList>
    </citation>
    <scope>NUCLEOTIDE SEQUENCE</scope>
    <source>
        <strain evidence="2">NRRL 20472</strain>
    </source>
</reference>
<evidence type="ECO:0000313" key="2">
    <source>
        <dbReference type="EMBL" id="KAF4954300.1"/>
    </source>
</evidence>
<protein>
    <recommendedName>
        <fullName evidence="1">Nudix hydrolase domain-containing protein</fullName>
    </recommendedName>
</protein>